<dbReference type="InterPro" id="IPR007016">
    <property type="entry name" value="O-antigen_ligase-rel_domated"/>
</dbReference>
<dbReference type="EMBL" id="CP036274">
    <property type="protein sequence ID" value="QDU27338.1"/>
    <property type="molecule type" value="Genomic_DNA"/>
</dbReference>
<dbReference type="AlphaFoldDB" id="A0A517YAS7"/>
<dbReference type="GO" id="GO:0016874">
    <property type="term" value="F:ligase activity"/>
    <property type="evidence" value="ECO:0007669"/>
    <property type="project" value="UniProtKB-KW"/>
</dbReference>
<proteinExistence type="predicted"/>
<dbReference type="KEGG" id="aagg:ETAA8_24250"/>
<sequence length="465" mass="50796">MSSPAVAPRPIADFIPAQACAVATSEKKWLFGLSPTFWYAAIAIWFGVFLNEHNLFFSQMEDFAHGEDHLLDGVGGGNVLRRMTFFWLGGIGLALLIGSNQTPWKVKPLLALTFCLPLVWAWTSILWSIDPGMCLRRLIVRTCCAVAAVGIGRMFTLRELCWLAVVVMGGCIGVGVLAEIGLGTFRPWAGGYRFSGTQHPNPQGMYLAAWCFASISLAWNERKYRVLLIGCALAGLTLLVLTKSRSATAALVITAAAVLLLQTTLRFKLFAGLSGGWLLAALILAIWLLQIDALRQLGEAVLMGRKEEADTLSGRNFIWPLAQHFIDKRPWFGHGFESFWTADHVQFIADELQFPVVEAHNGYLEVMLSTGRIGLGLHLLAVFAGIAAAARTLWKTNDPACGFITAVLIYSLLSACFESTMFGIFFVTLAAWSGVAHLAFGGREEESCPEEQPIAVPNQPRSALN</sequence>
<keyword evidence="8" id="KW-1185">Reference proteome</keyword>
<dbReference type="PANTHER" id="PTHR37422">
    <property type="entry name" value="TEICHURONIC ACID BIOSYNTHESIS PROTEIN TUAE"/>
    <property type="match status" value="1"/>
</dbReference>
<dbReference type="GO" id="GO:0016020">
    <property type="term" value="C:membrane"/>
    <property type="evidence" value="ECO:0007669"/>
    <property type="project" value="UniProtKB-SubCell"/>
</dbReference>
<evidence type="ECO:0000256" key="1">
    <source>
        <dbReference type="ARBA" id="ARBA00004141"/>
    </source>
</evidence>
<feature type="transmembrane region" description="Helical" evidence="5">
    <location>
        <begin position="270"/>
        <end position="289"/>
    </location>
</feature>
<dbReference type="PANTHER" id="PTHR37422:SF13">
    <property type="entry name" value="LIPOPOLYSACCHARIDE BIOSYNTHESIS PROTEIN PA4999-RELATED"/>
    <property type="match status" value="1"/>
</dbReference>
<feature type="transmembrane region" description="Helical" evidence="5">
    <location>
        <begin position="79"/>
        <end position="97"/>
    </location>
</feature>
<feature type="transmembrane region" description="Helical" evidence="5">
    <location>
        <begin position="248"/>
        <end position="265"/>
    </location>
</feature>
<feature type="transmembrane region" description="Helical" evidence="5">
    <location>
        <begin position="226"/>
        <end position="242"/>
    </location>
</feature>
<keyword evidence="7" id="KW-0436">Ligase</keyword>
<feature type="transmembrane region" description="Helical" evidence="5">
    <location>
        <begin position="162"/>
        <end position="183"/>
    </location>
</feature>
<evidence type="ECO:0000256" key="2">
    <source>
        <dbReference type="ARBA" id="ARBA00022692"/>
    </source>
</evidence>
<accession>A0A517YAS7</accession>
<feature type="transmembrane region" description="Helical" evidence="5">
    <location>
        <begin position="29"/>
        <end position="50"/>
    </location>
</feature>
<dbReference type="Pfam" id="PF04932">
    <property type="entry name" value="Wzy_C"/>
    <property type="match status" value="1"/>
</dbReference>
<dbReference type="RefSeq" id="WP_145088186.1">
    <property type="nucleotide sequence ID" value="NZ_CP036274.1"/>
</dbReference>
<evidence type="ECO:0000256" key="3">
    <source>
        <dbReference type="ARBA" id="ARBA00022989"/>
    </source>
</evidence>
<keyword evidence="2 5" id="KW-0812">Transmembrane</keyword>
<keyword evidence="3 5" id="KW-1133">Transmembrane helix</keyword>
<evidence type="ECO:0000313" key="8">
    <source>
        <dbReference type="Proteomes" id="UP000315017"/>
    </source>
</evidence>
<feature type="transmembrane region" description="Helical" evidence="5">
    <location>
        <begin position="203"/>
        <end position="219"/>
    </location>
</feature>
<organism evidence="7 8">
    <name type="scientific">Anatilimnocola aggregata</name>
    <dbReference type="NCBI Taxonomy" id="2528021"/>
    <lineage>
        <taxon>Bacteria</taxon>
        <taxon>Pseudomonadati</taxon>
        <taxon>Planctomycetota</taxon>
        <taxon>Planctomycetia</taxon>
        <taxon>Pirellulales</taxon>
        <taxon>Pirellulaceae</taxon>
        <taxon>Anatilimnocola</taxon>
    </lineage>
</organism>
<feature type="transmembrane region" description="Helical" evidence="5">
    <location>
        <begin position="109"/>
        <end position="129"/>
    </location>
</feature>
<protein>
    <submittedName>
        <fullName evidence="7">O-Antigen ligase</fullName>
    </submittedName>
</protein>
<feature type="domain" description="O-antigen ligase-related" evidence="6">
    <location>
        <begin position="232"/>
        <end position="377"/>
    </location>
</feature>
<keyword evidence="4 5" id="KW-0472">Membrane</keyword>
<dbReference type="Proteomes" id="UP000315017">
    <property type="component" value="Chromosome"/>
</dbReference>
<gene>
    <name evidence="7" type="ORF">ETAA8_24250</name>
</gene>
<feature type="transmembrane region" description="Helical" evidence="5">
    <location>
        <begin position="406"/>
        <end position="432"/>
    </location>
</feature>
<evidence type="ECO:0000256" key="5">
    <source>
        <dbReference type="SAM" id="Phobius"/>
    </source>
</evidence>
<feature type="transmembrane region" description="Helical" evidence="5">
    <location>
        <begin position="373"/>
        <end position="394"/>
    </location>
</feature>
<dbReference type="OrthoDB" id="4391260at2"/>
<evidence type="ECO:0000256" key="4">
    <source>
        <dbReference type="ARBA" id="ARBA00023136"/>
    </source>
</evidence>
<name>A0A517YAS7_9BACT</name>
<reference evidence="7 8" key="1">
    <citation type="submission" date="2019-02" db="EMBL/GenBank/DDBJ databases">
        <title>Deep-cultivation of Planctomycetes and their phenomic and genomic characterization uncovers novel biology.</title>
        <authorList>
            <person name="Wiegand S."/>
            <person name="Jogler M."/>
            <person name="Boedeker C."/>
            <person name="Pinto D."/>
            <person name="Vollmers J."/>
            <person name="Rivas-Marin E."/>
            <person name="Kohn T."/>
            <person name="Peeters S.H."/>
            <person name="Heuer A."/>
            <person name="Rast P."/>
            <person name="Oberbeckmann S."/>
            <person name="Bunk B."/>
            <person name="Jeske O."/>
            <person name="Meyerdierks A."/>
            <person name="Storesund J.E."/>
            <person name="Kallscheuer N."/>
            <person name="Luecker S."/>
            <person name="Lage O.M."/>
            <person name="Pohl T."/>
            <person name="Merkel B.J."/>
            <person name="Hornburger P."/>
            <person name="Mueller R.-W."/>
            <person name="Bruemmer F."/>
            <person name="Labrenz M."/>
            <person name="Spormann A.M."/>
            <person name="Op den Camp H."/>
            <person name="Overmann J."/>
            <person name="Amann R."/>
            <person name="Jetten M.S.M."/>
            <person name="Mascher T."/>
            <person name="Medema M.H."/>
            <person name="Devos D.P."/>
            <person name="Kaster A.-K."/>
            <person name="Ovreas L."/>
            <person name="Rohde M."/>
            <person name="Galperin M.Y."/>
            <person name="Jogler C."/>
        </authorList>
    </citation>
    <scope>NUCLEOTIDE SEQUENCE [LARGE SCALE GENOMIC DNA]</scope>
    <source>
        <strain evidence="7 8">ETA_A8</strain>
    </source>
</reference>
<comment type="subcellular location">
    <subcellularLocation>
        <location evidence="1">Membrane</location>
        <topology evidence="1">Multi-pass membrane protein</topology>
    </subcellularLocation>
</comment>
<evidence type="ECO:0000313" key="7">
    <source>
        <dbReference type="EMBL" id="QDU27338.1"/>
    </source>
</evidence>
<evidence type="ECO:0000259" key="6">
    <source>
        <dbReference type="Pfam" id="PF04932"/>
    </source>
</evidence>
<dbReference type="InterPro" id="IPR051533">
    <property type="entry name" value="WaaL-like"/>
</dbReference>